<accession>A0AAE3HKZ2</accession>
<comment type="similarity">
    <text evidence="1">Belongs to the membrane fusion protein (MFP) (TC 8.A.1) family.</text>
</comment>
<keyword evidence="3" id="KW-0732">Signal</keyword>
<evidence type="ECO:0000313" key="7">
    <source>
        <dbReference type="EMBL" id="MCS3903061.1"/>
    </source>
</evidence>
<feature type="domain" description="YknX-like C-terminal permuted SH3-like" evidence="6">
    <location>
        <begin position="288"/>
        <end position="359"/>
    </location>
</feature>
<evidence type="ECO:0000259" key="4">
    <source>
        <dbReference type="Pfam" id="PF25954"/>
    </source>
</evidence>
<feature type="domain" description="CusB-like beta-barrel" evidence="4">
    <location>
        <begin position="208"/>
        <end position="280"/>
    </location>
</feature>
<dbReference type="EMBL" id="JANUCT010000006">
    <property type="protein sequence ID" value="MCS3903061.1"/>
    <property type="molecule type" value="Genomic_DNA"/>
</dbReference>
<reference evidence="7" key="1">
    <citation type="submission" date="2022-08" db="EMBL/GenBank/DDBJ databases">
        <title>Genomic Encyclopedia of Type Strains, Phase III (KMG-III): the genomes of soil and plant-associated and newly described type strains.</title>
        <authorList>
            <person name="Whitman W."/>
        </authorList>
    </citation>
    <scope>NUCLEOTIDE SEQUENCE</scope>
    <source>
        <strain evidence="7">HMT 1</strain>
    </source>
</reference>
<gene>
    <name evidence="7" type="ORF">J2T55_001078</name>
</gene>
<dbReference type="GO" id="GO:0015562">
    <property type="term" value="F:efflux transmembrane transporter activity"/>
    <property type="evidence" value="ECO:0007669"/>
    <property type="project" value="TreeGrafter"/>
</dbReference>
<dbReference type="SUPFAM" id="SSF111369">
    <property type="entry name" value="HlyD-like secretion proteins"/>
    <property type="match status" value="1"/>
</dbReference>
<dbReference type="Gene3D" id="2.40.50.100">
    <property type="match status" value="1"/>
</dbReference>
<organism evidence="7 8">
    <name type="scientific">Methylohalomonas lacus</name>
    <dbReference type="NCBI Taxonomy" id="398773"/>
    <lineage>
        <taxon>Bacteria</taxon>
        <taxon>Pseudomonadati</taxon>
        <taxon>Pseudomonadota</taxon>
        <taxon>Gammaproteobacteria</taxon>
        <taxon>Methylohalomonadales</taxon>
        <taxon>Methylohalomonadaceae</taxon>
        <taxon>Methylohalomonas</taxon>
    </lineage>
</organism>
<dbReference type="Gene3D" id="2.40.30.170">
    <property type="match status" value="1"/>
</dbReference>
<feature type="chain" id="PRO_5042238372" evidence="3">
    <location>
        <begin position="31"/>
        <end position="365"/>
    </location>
</feature>
<dbReference type="AlphaFoldDB" id="A0AAE3HKZ2"/>
<proteinExistence type="inferred from homology"/>
<feature type="domain" description="CzcB-like barrel-sandwich hybrid" evidence="5">
    <location>
        <begin position="64"/>
        <end position="200"/>
    </location>
</feature>
<evidence type="ECO:0000313" key="8">
    <source>
        <dbReference type="Proteomes" id="UP001204445"/>
    </source>
</evidence>
<sequence>MPNIGLLKPAASLWALLLMVLVLASPPGGADEAAPVAVTTAAEAQLSEQLALSGTVTAERNSALSVRVSGLVAQVEVDAGDRVSAGDRLLQLDTELAELALARADAAVAEARAQLAEAQRLRDEARQLEDSRTIPETQVRAAEAQVAIRQAAVTRLRAERDEQAERLRRHEVVAPFAGVIARKLTETGEWVDTGTAVLELVETDRLRLDVRAPQRLYQSIREAMPVTIRSEALPDRELDGRVHARVPVNDPTARTFLVRVHINDDNHSLLPGMSAQAQFTVGTGERGIVIPRDAVIRLPNGTTNVWVIKQDDDKRIANRRQIKLGRMMADRVEVSDGLDEGQTVVVRGNEVLNEGQTVRIVETDD</sequence>
<evidence type="ECO:0000259" key="6">
    <source>
        <dbReference type="Pfam" id="PF25989"/>
    </source>
</evidence>
<evidence type="ECO:0000256" key="3">
    <source>
        <dbReference type="SAM" id="SignalP"/>
    </source>
</evidence>
<dbReference type="PANTHER" id="PTHR30469:SF38">
    <property type="entry name" value="HLYD FAMILY SECRETION PROTEIN"/>
    <property type="match status" value="1"/>
</dbReference>
<dbReference type="GO" id="GO:1990281">
    <property type="term" value="C:efflux pump complex"/>
    <property type="evidence" value="ECO:0007669"/>
    <property type="project" value="TreeGrafter"/>
</dbReference>
<dbReference type="InterPro" id="IPR006143">
    <property type="entry name" value="RND_pump_MFP"/>
</dbReference>
<evidence type="ECO:0000259" key="5">
    <source>
        <dbReference type="Pfam" id="PF25973"/>
    </source>
</evidence>
<dbReference type="InterPro" id="IPR058637">
    <property type="entry name" value="YknX-like_C"/>
</dbReference>
<name>A0AAE3HKZ2_9GAMM</name>
<dbReference type="Pfam" id="PF25954">
    <property type="entry name" value="Beta-barrel_RND_2"/>
    <property type="match status" value="1"/>
</dbReference>
<keyword evidence="2" id="KW-0175">Coiled coil</keyword>
<protein>
    <submittedName>
        <fullName evidence="7">RND family efflux transporter MFP subunit</fullName>
    </submittedName>
</protein>
<dbReference type="InterPro" id="IPR058647">
    <property type="entry name" value="BSH_CzcB-like"/>
</dbReference>
<dbReference type="Gene3D" id="2.40.420.20">
    <property type="match status" value="1"/>
</dbReference>
<dbReference type="Pfam" id="PF25973">
    <property type="entry name" value="BSH_CzcB"/>
    <property type="match status" value="1"/>
</dbReference>
<dbReference type="Proteomes" id="UP001204445">
    <property type="component" value="Unassembled WGS sequence"/>
</dbReference>
<dbReference type="RefSeq" id="WP_259054673.1">
    <property type="nucleotide sequence ID" value="NZ_JANUCT010000006.1"/>
</dbReference>
<evidence type="ECO:0000256" key="2">
    <source>
        <dbReference type="SAM" id="Coils"/>
    </source>
</evidence>
<dbReference type="NCBIfam" id="TIGR01730">
    <property type="entry name" value="RND_mfp"/>
    <property type="match status" value="1"/>
</dbReference>
<evidence type="ECO:0000256" key="1">
    <source>
        <dbReference type="ARBA" id="ARBA00009477"/>
    </source>
</evidence>
<keyword evidence="8" id="KW-1185">Reference proteome</keyword>
<feature type="signal peptide" evidence="3">
    <location>
        <begin position="1"/>
        <end position="30"/>
    </location>
</feature>
<dbReference type="Gene3D" id="1.10.287.470">
    <property type="entry name" value="Helix hairpin bin"/>
    <property type="match status" value="1"/>
</dbReference>
<dbReference type="InterPro" id="IPR058792">
    <property type="entry name" value="Beta-barrel_RND_2"/>
</dbReference>
<dbReference type="PANTHER" id="PTHR30469">
    <property type="entry name" value="MULTIDRUG RESISTANCE PROTEIN MDTA"/>
    <property type="match status" value="1"/>
</dbReference>
<comment type="caution">
    <text evidence="7">The sequence shown here is derived from an EMBL/GenBank/DDBJ whole genome shotgun (WGS) entry which is preliminary data.</text>
</comment>
<dbReference type="Pfam" id="PF25989">
    <property type="entry name" value="YknX_C"/>
    <property type="match status" value="1"/>
</dbReference>
<feature type="coiled-coil region" evidence="2">
    <location>
        <begin position="99"/>
        <end position="131"/>
    </location>
</feature>